<dbReference type="Gene3D" id="3.30.250.20">
    <property type="entry name" value="L1 transposable element, C-terminal domain"/>
    <property type="match status" value="1"/>
</dbReference>
<dbReference type="AlphaFoldDB" id="A0A9Q1B6B0"/>
<comment type="caution">
    <text evidence="2">The sequence shown here is derived from an EMBL/GenBank/DDBJ whole genome shotgun (WGS) entry which is preliminary data.</text>
</comment>
<dbReference type="EMBL" id="JAPFRF010000002">
    <property type="protein sequence ID" value="KAJ7341005.1"/>
    <property type="molecule type" value="Genomic_DNA"/>
</dbReference>
<protein>
    <submittedName>
        <fullName evidence="2">Uncharacterized protein</fullName>
    </submittedName>
</protein>
<feature type="compositionally biased region" description="Low complexity" evidence="1">
    <location>
        <begin position="167"/>
        <end position="176"/>
    </location>
</feature>
<proteinExistence type="predicted"/>
<evidence type="ECO:0000313" key="2">
    <source>
        <dbReference type="EMBL" id="KAJ7341005.1"/>
    </source>
</evidence>
<feature type="non-terminal residue" evidence="2">
    <location>
        <position position="1"/>
    </location>
</feature>
<evidence type="ECO:0000256" key="1">
    <source>
        <dbReference type="SAM" id="MobiDB-lite"/>
    </source>
</evidence>
<dbReference type="Proteomes" id="UP001142489">
    <property type="component" value="Unassembled WGS sequence"/>
</dbReference>
<organism evidence="2 3">
    <name type="scientific">Phrynocephalus forsythii</name>
    <dbReference type="NCBI Taxonomy" id="171643"/>
    <lineage>
        <taxon>Eukaryota</taxon>
        <taxon>Metazoa</taxon>
        <taxon>Chordata</taxon>
        <taxon>Craniata</taxon>
        <taxon>Vertebrata</taxon>
        <taxon>Euteleostomi</taxon>
        <taxon>Lepidosauria</taxon>
        <taxon>Squamata</taxon>
        <taxon>Bifurcata</taxon>
        <taxon>Unidentata</taxon>
        <taxon>Episquamata</taxon>
        <taxon>Toxicofera</taxon>
        <taxon>Iguania</taxon>
        <taxon>Acrodonta</taxon>
        <taxon>Agamidae</taxon>
        <taxon>Agaminae</taxon>
        <taxon>Phrynocephalus</taxon>
    </lineage>
</organism>
<gene>
    <name evidence="2" type="ORF">JRQ81_004577</name>
</gene>
<accession>A0A9Q1B6B0</accession>
<dbReference type="InterPro" id="IPR004244">
    <property type="entry name" value="Transposase_22"/>
</dbReference>
<dbReference type="PANTHER" id="PTHR11505">
    <property type="entry name" value="L1 TRANSPOSABLE ELEMENT-RELATED"/>
    <property type="match status" value="1"/>
</dbReference>
<sequence length="190" mass="22050">PLPKIEASSKILRIQNLTVDKDENLYTTVGDSLATLLEAPVEDFLREVDLIYRQPTAYTRRNKLPPEVIVKLVRRYTRDCILKATQDKEVEINKSKVTILKDVPWEVRQLRKEYTFLTKLLLKHDIRYKWLYPQGLSFQWEGKLQKIESHQKARAFVEKNARKLGYSPSSSSSSSSTEGEDTTGTPRFPH</sequence>
<dbReference type="InterPro" id="IPR042566">
    <property type="entry name" value="L1_C"/>
</dbReference>
<evidence type="ECO:0000313" key="3">
    <source>
        <dbReference type="Proteomes" id="UP001142489"/>
    </source>
</evidence>
<keyword evidence="3" id="KW-1185">Reference proteome</keyword>
<feature type="region of interest" description="Disordered" evidence="1">
    <location>
        <begin position="163"/>
        <end position="190"/>
    </location>
</feature>
<name>A0A9Q1B6B0_9SAUR</name>
<dbReference type="OrthoDB" id="9050323at2759"/>
<reference evidence="2" key="1">
    <citation type="journal article" date="2023" name="DNA Res.">
        <title>Chromosome-level genome assembly of Phrynocephalus forsythii using third-generation DNA sequencing and Hi-C analysis.</title>
        <authorList>
            <person name="Qi Y."/>
            <person name="Zhao W."/>
            <person name="Zhao Y."/>
            <person name="Niu C."/>
            <person name="Cao S."/>
            <person name="Zhang Y."/>
        </authorList>
    </citation>
    <scope>NUCLEOTIDE SEQUENCE</scope>
    <source>
        <tissue evidence="2">Muscle</tissue>
    </source>
</reference>